<feature type="transmembrane region" description="Helical" evidence="6">
    <location>
        <begin position="319"/>
        <end position="338"/>
    </location>
</feature>
<name>A0AAN8VFF3_9MAGN</name>
<keyword evidence="3" id="KW-0256">Endoplasmic reticulum</keyword>
<dbReference type="GO" id="GO:0005789">
    <property type="term" value="C:endoplasmic reticulum membrane"/>
    <property type="evidence" value="ECO:0007669"/>
    <property type="project" value="UniProtKB-SubCell"/>
</dbReference>
<feature type="transmembrane region" description="Helical" evidence="6">
    <location>
        <begin position="286"/>
        <end position="307"/>
    </location>
</feature>
<dbReference type="GO" id="GO:0070072">
    <property type="term" value="P:vacuolar proton-transporting V-type ATPase complex assembly"/>
    <property type="evidence" value="ECO:0007669"/>
    <property type="project" value="InterPro"/>
</dbReference>
<sequence>MLYAWEIGSWSIFHTGEIPILKLEKLLLSLYNCTAAISDKIKSSAEGAVQAVIEFVSKVGSELSDADIARTSQSLISAATERHLCQETLGAVSFLAENTSSKDFFHEVLVAAGRDIATKDLSRSRGEWMMQDAFYFDFMRGTLLEGMMLVFFQKLRISLSLYIMTTATATTEPKPAGLKITNIETTETPLSLSARPLLSPLCDPFLTSHSDLSTLLLLPPLVLTSSASCKAPILSSTAPNVMNSEELKVRSRKLVDKAERKEYEELVQDITLRKEVAEPFSSYRDYIGFVTMFSGCLVGYAIFMALFNQNPAMNAAGGVLGLVCAMLVETLLLIITTSNQDLFFLFGYIEI</sequence>
<reference evidence="7 8" key="1">
    <citation type="submission" date="2023-12" db="EMBL/GenBank/DDBJ databases">
        <title>A high-quality genome assembly for Dillenia turbinata (Dilleniales).</title>
        <authorList>
            <person name="Chanderbali A."/>
        </authorList>
    </citation>
    <scope>NUCLEOTIDE SEQUENCE [LARGE SCALE GENOMIC DNA]</scope>
    <source>
        <strain evidence="7">LSX21</strain>
        <tissue evidence="7">Leaf</tissue>
    </source>
</reference>
<evidence type="ECO:0000313" key="7">
    <source>
        <dbReference type="EMBL" id="KAK6926608.1"/>
    </source>
</evidence>
<dbReference type="PANTHER" id="PTHR31394:SF1">
    <property type="entry name" value="TRANSMEMBRANE PROTEIN 199"/>
    <property type="match status" value="1"/>
</dbReference>
<dbReference type="PANTHER" id="PTHR31394">
    <property type="entry name" value="TRANSMEMBRANE PROTEIN 199"/>
    <property type="match status" value="1"/>
</dbReference>
<dbReference type="Proteomes" id="UP001370490">
    <property type="component" value="Unassembled WGS sequence"/>
</dbReference>
<keyword evidence="2 6" id="KW-0812">Transmembrane</keyword>
<evidence type="ECO:0000256" key="6">
    <source>
        <dbReference type="SAM" id="Phobius"/>
    </source>
</evidence>
<protein>
    <submittedName>
        <fullName evidence="7">Uncharacterized protein</fullName>
    </submittedName>
</protein>
<accession>A0AAN8VFF3</accession>
<comment type="caution">
    <text evidence="7">The sequence shown here is derived from an EMBL/GenBank/DDBJ whole genome shotgun (WGS) entry which is preliminary data.</text>
</comment>
<dbReference type="EMBL" id="JBAMMX010000015">
    <property type="protein sequence ID" value="KAK6926608.1"/>
    <property type="molecule type" value="Genomic_DNA"/>
</dbReference>
<evidence type="ECO:0000256" key="1">
    <source>
        <dbReference type="ARBA" id="ARBA00004477"/>
    </source>
</evidence>
<gene>
    <name evidence="7" type="ORF">RJ641_008327</name>
</gene>
<evidence type="ECO:0000256" key="4">
    <source>
        <dbReference type="ARBA" id="ARBA00022989"/>
    </source>
</evidence>
<proteinExistence type="predicted"/>
<organism evidence="7 8">
    <name type="scientific">Dillenia turbinata</name>
    <dbReference type="NCBI Taxonomy" id="194707"/>
    <lineage>
        <taxon>Eukaryota</taxon>
        <taxon>Viridiplantae</taxon>
        <taxon>Streptophyta</taxon>
        <taxon>Embryophyta</taxon>
        <taxon>Tracheophyta</taxon>
        <taxon>Spermatophyta</taxon>
        <taxon>Magnoliopsida</taxon>
        <taxon>eudicotyledons</taxon>
        <taxon>Gunneridae</taxon>
        <taxon>Pentapetalae</taxon>
        <taxon>Dilleniales</taxon>
        <taxon>Dilleniaceae</taxon>
        <taxon>Dillenia</taxon>
    </lineage>
</organism>
<keyword evidence="5 6" id="KW-0472">Membrane</keyword>
<evidence type="ECO:0000256" key="3">
    <source>
        <dbReference type="ARBA" id="ARBA00022824"/>
    </source>
</evidence>
<keyword evidence="8" id="KW-1185">Reference proteome</keyword>
<comment type="subcellular location">
    <subcellularLocation>
        <location evidence="1">Endoplasmic reticulum membrane</location>
        <topology evidence="1">Multi-pass membrane protein</topology>
    </subcellularLocation>
</comment>
<evidence type="ECO:0000313" key="8">
    <source>
        <dbReference type="Proteomes" id="UP001370490"/>
    </source>
</evidence>
<keyword evidence="4 6" id="KW-1133">Transmembrane helix</keyword>
<evidence type="ECO:0000256" key="2">
    <source>
        <dbReference type="ARBA" id="ARBA00022692"/>
    </source>
</evidence>
<dbReference type="InterPro" id="IPR021013">
    <property type="entry name" value="ATPase_Vma12"/>
</dbReference>
<dbReference type="AlphaFoldDB" id="A0AAN8VFF3"/>
<evidence type="ECO:0000256" key="5">
    <source>
        <dbReference type="ARBA" id="ARBA00023136"/>
    </source>
</evidence>